<gene>
    <name evidence="1" type="ORF">WJX75_008374</name>
</gene>
<sequence>METRPLHAYEQICYGMSVGIAIDLETSEDVSLTGAALEEALTQASFSYPCITTDIEIIDDTPHFRSADDSTAGKVEVFNGSTEIGTDRLQTLINLPRTEVSTLQHVELHSATSKHQLILVFNHAGVDAPGLFSLCDCILPNLGRILADPLSALLEAQQQADITPGMYSAFHEFDATLTNALRTRCRNHDATVQGTVSAAAMVAIAAVEAAEQPLPQVICNLASKPAARGGAANGSGGMCLRQRGEKAGQNWLHFLSTEFWAPPVKVMASSVGVNPIRANYGPLRVNIVHMLGGSFDAVPRSAASTMTHAHTFDGRLCITFAASQPGTGQERAQMLADRQKAAEEQNQRNLLAWRTENAVAAQPFADGWDWCPSSSWAQHWQ</sequence>
<accession>A0ABR2YH03</accession>
<dbReference type="EMBL" id="JALJOT010000012">
    <property type="protein sequence ID" value="KAK9905038.1"/>
    <property type="molecule type" value="Genomic_DNA"/>
</dbReference>
<protein>
    <recommendedName>
        <fullName evidence="3">Condensation domain-containing protein</fullName>
    </recommendedName>
</protein>
<name>A0ABR2YH03_9CHLO</name>
<proteinExistence type="predicted"/>
<dbReference type="Proteomes" id="UP001491310">
    <property type="component" value="Unassembled WGS sequence"/>
</dbReference>
<organism evidence="1 2">
    <name type="scientific">Coccomyxa subellipsoidea</name>
    <dbReference type="NCBI Taxonomy" id="248742"/>
    <lineage>
        <taxon>Eukaryota</taxon>
        <taxon>Viridiplantae</taxon>
        <taxon>Chlorophyta</taxon>
        <taxon>core chlorophytes</taxon>
        <taxon>Trebouxiophyceae</taxon>
        <taxon>Trebouxiophyceae incertae sedis</taxon>
        <taxon>Coccomyxaceae</taxon>
        <taxon>Coccomyxa</taxon>
    </lineage>
</organism>
<evidence type="ECO:0008006" key="3">
    <source>
        <dbReference type="Google" id="ProtNLM"/>
    </source>
</evidence>
<evidence type="ECO:0000313" key="1">
    <source>
        <dbReference type="EMBL" id="KAK9905038.1"/>
    </source>
</evidence>
<dbReference type="Gene3D" id="3.30.559.30">
    <property type="entry name" value="Nonribosomal peptide synthetase, condensation domain"/>
    <property type="match status" value="1"/>
</dbReference>
<comment type="caution">
    <text evidence="1">The sequence shown here is derived from an EMBL/GenBank/DDBJ whole genome shotgun (WGS) entry which is preliminary data.</text>
</comment>
<reference evidence="1 2" key="1">
    <citation type="journal article" date="2024" name="Nat. Commun.">
        <title>Phylogenomics reveals the evolutionary origins of lichenization in chlorophyte algae.</title>
        <authorList>
            <person name="Puginier C."/>
            <person name="Libourel C."/>
            <person name="Otte J."/>
            <person name="Skaloud P."/>
            <person name="Haon M."/>
            <person name="Grisel S."/>
            <person name="Petersen M."/>
            <person name="Berrin J.G."/>
            <person name="Delaux P.M."/>
            <person name="Dal Grande F."/>
            <person name="Keller J."/>
        </authorList>
    </citation>
    <scope>NUCLEOTIDE SEQUENCE [LARGE SCALE GENOMIC DNA]</scope>
    <source>
        <strain evidence="1 2">SAG 216-7</strain>
    </source>
</reference>
<evidence type="ECO:0000313" key="2">
    <source>
        <dbReference type="Proteomes" id="UP001491310"/>
    </source>
</evidence>
<keyword evidence="2" id="KW-1185">Reference proteome</keyword>